<evidence type="ECO:0000313" key="8">
    <source>
        <dbReference type="EMBL" id="KAF5331406.1"/>
    </source>
</evidence>
<keyword evidence="3" id="KW-0863">Zinc-finger</keyword>
<dbReference type="InterPro" id="IPR052035">
    <property type="entry name" value="ZnF_BED_domain_contain"/>
</dbReference>
<evidence type="ECO:0000256" key="4">
    <source>
        <dbReference type="ARBA" id="ARBA00022833"/>
    </source>
</evidence>
<evidence type="ECO:0000256" key="5">
    <source>
        <dbReference type="ARBA" id="ARBA00023242"/>
    </source>
</evidence>
<proteinExistence type="predicted"/>
<keyword evidence="2" id="KW-0479">Metal-binding</keyword>
<organism evidence="8 9">
    <name type="scientific">Ephemerocybe angulata</name>
    <dbReference type="NCBI Taxonomy" id="980116"/>
    <lineage>
        <taxon>Eukaryota</taxon>
        <taxon>Fungi</taxon>
        <taxon>Dikarya</taxon>
        <taxon>Basidiomycota</taxon>
        <taxon>Agaricomycotina</taxon>
        <taxon>Agaricomycetes</taxon>
        <taxon>Agaricomycetidae</taxon>
        <taxon>Agaricales</taxon>
        <taxon>Agaricineae</taxon>
        <taxon>Psathyrellaceae</taxon>
        <taxon>Ephemerocybe</taxon>
    </lineage>
</organism>
<dbReference type="PANTHER" id="PTHR46481">
    <property type="entry name" value="ZINC FINGER BED DOMAIN-CONTAINING PROTEIN 4"/>
    <property type="match status" value="1"/>
</dbReference>
<feature type="compositionally biased region" description="Polar residues" evidence="6">
    <location>
        <begin position="73"/>
        <end position="99"/>
    </location>
</feature>
<feature type="compositionally biased region" description="Low complexity" evidence="6">
    <location>
        <begin position="211"/>
        <end position="227"/>
    </location>
</feature>
<feature type="compositionally biased region" description="Low complexity" evidence="6">
    <location>
        <begin position="164"/>
        <end position="178"/>
    </location>
</feature>
<evidence type="ECO:0000256" key="6">
    <source>
        <dbReference type="SAM" id="MobiDB-lite"/>
    </source>
</evidence>
<dbReference type="GO" id="GO:0005634">
    <property type="term" value="C:nucleus"/>
    <property type="evidence" value="ECO:0007669"/>
    <property type="project" value="UniProtKB-SubCell"/>
</dbReference>
<dbReference type="Proteomes" id="UP000541558">
    <property type="component" value="Unassembled WGS sequence"/>
</dbReference>
<dbReference type="SUPFAM" id="SSF53098">
    <property type="entry name" value="Ribonuclease H-like"/>
    <property type="match status" value="1"/>
</dbReference>
<comment type="subcellular location">
    <subcellularLocation>
        <location evidence="1">Nucleus</location>
    </subcellularLocation>
</comment>
<sequence>MIPSSALQARAQSREPGQAGPLEAEPSRALPDVAAGPGWAQGPADRSEISEAAALGRQGGGHQQLASHPPGPSSNFSNDVHSQIHSRAISTIPALTTTPPVFRLAPPSSHLYRHPMPTAPTPANARPGRERRASFRLQDPDNDGKFELASHRDVREAIQAQTGPVPVSSRSSSPTTTRNGSASFEDVDDDDDDDHSTYSAAPEDETDHDSTGVSEGEVSESAASTSAPKKRKKRSTKKSNPKKKAKKTTPAATAASEPEAVPEVTPISDSSESEDETPIQPRRRNRTQDLDTFFEKTELRGPTGAKKRQRRCKLCQGVKHFTAEVTTLRRHMEAHHPKRYNKWCDNNDFLSMLPKTVRARRDALAAAAASTSTQQTLDGHVHPITPAPRVIKYSDALFQQVAEEWLIATNQPIEALSHPRFHEMIEVAARATDGVKIPEKRATRESILRRFRNSVKELQDRLNSDKVKGEISLTCDAWQASNRDAYFAVTAHWVEEVSPSDWRLRGALVGFTQMNTTHNGARMGRALYNVAKRYGIEHKIGWVTCDNATNNNTMLTWFSRKLDQNKRRQDAKVPKWTPAKRQIRCLAHIINLATQAVISTYSKTPHVDTETSPDDLNSTLTDLADVTATVERDEIGVVRVLAVKARSSAKRTALIKQLQEKDGVKIPLNLLLDMKVRWSSMLAMLKRAYDLREYLTDFVLKMSLDEPNAEKRRALRELCITPEEWERVHTFIKILSHADAAQHSFSSETNPTLAHALPSLEKLNKTWTALAGKDKYSRYHDAINDGLTKISSYYNKASNVDAYLVCMHPSMKTEVYRKRWAEGLDMDVREKIEKLFKERWHALNPTSPPPPSRPLRNQGSQSRYDLDISDDESGTPNSPSPPLTPHPSATPWLREMNSYLDGHDELEEGQSVVTWWGIHSRRLPTWDSLARDYLAIMASSVSSERAFSAAGILISKRRNSLKADIVEALSILKSFLDHDMIFRDQDVTSAWEFENEVEEDDGDPLWVDEDASDNDDDGFVVE</sequence>
<comment type="caution">
    <text evidence="8">The sequence shown here is derived from an EMBL/GenBank/DDBJ whole genome shotgun (WGS) entry which is preliminary data.</text>
</comment>
<keyword evidence="9" id="KW-1185">Reference proteome</keyword>
<dbReference type="AlphaFoldDB" id="A0A8H5FC57"/>
<feature type="domain" description="HAT C-terminal dimerisation" evidence="7">
    <location>
        <begin position="896"/>
        <end position="974"/>
    </location>
</feature>
<feature type="region of interest" description="Disordered" evidence="6">
    <location>
        <begin position="997"/>
        <end position="1022"/>
    </location>
</feature>
<feature type="compositionally biased region" description="Low complexity" evidence="6">
    <location>
        <begin position="248"/>
        <end position="266"/>
    </location>
</feature>
<dbReference type="InterPro" id="IPR008906">
    <property type="entry name" value="HATC_C_dom"/>
</dbReference>
<keyword evidence="5" id="KW-0539">Nucleus</keyword>
<dbReference type="EMBL" id="JAACJK010000114">
    <property type="protein sequence ID" value="KAF5331406.1"/>
    <property type="molecule type" value="Genomic_DNA"/>
</dbReference>
<name>A0A8H5FC57_9AGAR</name>
<feature type="region of interest" description="Disordered" evidence="6">
    <location>
        <begin position="840"/>
        <end position="891"/>
    </location>
</feature>
<accession>A0A8H5FC57</accession>
<feature type="compositionally biased region" description="Basic residues" evidence="6">
    <location>
        <begin position="228"/>
        <end position="247"/>
    </location>
</feature>
<evidence type="ECO:0000313" key="9">
    <source>
        <dbReference type="Proteomes" id="UP000541558"/>
    </source>
</evidence>
<reference evidence="8 9" key="1">
    <citation type="journal article" date="2020" name="ISME J.">
        <title>Uncovering the hidden diversity of litter-decomposition mechanisms in mushroom-forming fungi.</title>
        <authorList>
            <person name="Floudas D."/>
            <person name="Bentzer J."/>
            <person name="Ahren D."/>
            <person name="Johansson T."/>
            <person name="Persson P."/>
            <person name="Tunlid A."/>
        </authorList>
    </citation>
    <scope>NUCLEOTIDE SEQUENCE [LARGE SCALE GENOMIC DNA]</scope>
    <source>
        <strain evidence="8 9">CBS 175.51</strain>
    </source>
</reference>
<feature type="compositionally biased region" description="Acidic residues" evidence="6">
    <location>
        <begin position="185"/>
        <end position="194"/>
    </location>
</feature>
<dbReference type="Pfam" id="PF05699">
    <property type="entry name" value="Dimer_Tnp_hAT"/>
    <property type="match status" value="1"/>
</dbReference>
<gene>
    <name evidence="8" type="ORF">D9611_011843</name>
</gene>
<evidence type="ECO:0000256" key="1">
    <source>
        <dbReference type="ARBA" id="ARBA00004123"/>
    </source>
</evidence>
<keyword evidence="4" id="KW-0862">Zinc</keyword>
<dbReference type="GO" id="GO:0008270">
    <property type="term" value="F:zinc ion binding"/>
    <property type="evidence" value="ECO:0007669"/>
    <property type="project" value="UniProtKB-KW"/>
</dbReference>
<dbReference type="OrthoDB" id="3256444at2759"/>
<evidence type="ECO:0000259" key="7">
    <source>
        <dbReference type="Pfam" id="PF05699"/>
    </source>
</evidence>
<evidence type="ECO:0000256" key="3">
    <source>
        <dbReference type="ARBA" id="ARBA00022771"/>
    </source>
</evidence>
<feature type="compositionally biased region" description="Basic and acidic residues" evidence="6">
    <location>
        <begin position="127"/>
        <end position="156"/>
    </location>
</feature>
<dbReference type="InterPro" id="IPR012337">
    <property type="entry name" value="RNaseH-like_sf"/>
</dbReference>
<dbReference type="GO" id="GO:0046983">
    <property type="term" value="F:protein dimerization activity"/>
    <property type="evidence" value="ECO:0007669"/>
    <property type="project" value="InterPro"/>
</dbReference>
<dbReference type="PANTHER" id="PTHR46481:SF10">
    <property type="entry name" value="ZINC FINGER BED DOMAIN-CONTAINING PROTEIN 39"/>
    <property type="match status" value="1"/>
</dbReference>
<feature type="region of interest" description="Disordered" evidence="6">
    <location>
        <begin position="1"/>
        <end position="290"/>
    </location>
</feature>
<evidence type="ECO:0000256" key="2">
    <source>
        <dbReference type="ARBA" id="ARBA00022723"/>
    </source>
</evidence>
<protein>
    <recommendedName>
        <fullName evidence="7">HAT C-terminal dimerisation domain-containing protein</fullName>
    </recommendedName>
</protein>
<feature type="compositionally biased region" description="Polar residues" evidence="6">
    <location>
        <begin position="1"/>
        <end position="11"/>
    </location>
</feature>